<reference evidence="2 3" key="1">
    <citation type="submission" date="2019-06" db="EMBL/GenBank/DDBJ databases">
        <title>Whole genome shotgun sequence of Streptomyces spinoverrucosus NBRC 14228.</title>
        <authorList>
            <person name="Hosoyama A."/>
            <person name="Uohara A."/>
            <person name="Ohji S."/>
            <person name="Ichikawa N."/>
        </authorList>
    </citation>
    <scope>NUCLEOTIDE SEQUENCE [LARGE SCALE GENOMIC DNA]</scope>
    <source>
        <strain evidence="2 3">NBRC 14228</strain>
    </source>
</reference>
<comment type="caution">
    <text evidence="2">The sequence shown here is derived from an EMBL/GenBank/DDBJ whole genome shotgun (WGS) entry which is preliminary data.</text>
</comment>
<evidence type="ECO:0000313" key="2">
    <source>
        <dbReference type="EMBL" id="GEC10396.1"/>
    </source>
</evidence>
<accession>A0A4Y3VZB7</accession>
<dbReference type="OrthoDB" id="4325132at2"/>
<dbReference type="Gene3D" id="3.30.565.10">
    <property type="entry name" value="Histidine kinase-like ATPase, C-terminal domain"/>
    <property type="match status" value="1"/>
</dbReference>
<keyword evidence="3" id="KW-1185">Reference proteome</keyword>
<dbReference type="Proteomes" id="UP000317881">
    <property type="component" value="Unassembled WGS sequence"/>
</dbReference>
<feature type="region of interest" description="Disordered" evidence="1">
    <location>
        <begin position="38"/>
        <end position="57"/>
    </location>
</feature>
<sequence>MDDEVFFTELIVGELVINAIRYAEPPVRLRLIRDRTPSVEVSDGSSAAPYPRPARTTCDADLGRGAHLIGGLTSMPPDGRVSPGAGSSGRGGFPPRCWE</sequence>
<evidence type="ECO:0008006" key="4">
    <source>
        <dbReference type="Google" id="ProtNLM"/>
    </source>
</evidence>
<evidence type="ECO:0000313" key="3">
    <source>
        <dbReference type="Proteomes" id="UP000317881"/>
    </source>
</evidence>
<dbReference type="InterPro" id="IPR036890">
    <property type="entry name" value="HATPase_C_sf"/>
</dbReference>
<feature type="region of interest" description="Disordered" evidence="1">
    <location>
        <begin position="67"/>
        <end position="99"/>
    </location>
</feature>
<protein>
    <recommendedName>
        <fullName evidence="4">Histidine kinase/HSP90-like ATPase domain-containing protein</fullName>
    </recommendedName>
</protein>
<organism evidence="2 3">
    <name type="scientific">Streptomyces spinoverrucosus</name>
    <dbReference type="NCBI Taxonomy" id="284043"/>
    <lineage>
        <taxon>Bacteria</taxon>
        <taxon>Bacillati</taxon>
        <taxon>Actinomycetota</taxon>
        <taxon>Actinomycetes</taxon>
        <taxon>Kitasatosporales</taxon>
        <taxon>Streptomycetaceae</taxon>
        <taxon>Streptomyces</taxon>
    </lineage>
</organism>
<dbReference type="CDD" id="cd16936">
    <property type="entry name" value="HATPase_RsbW-like"/>
    <property type="match status" value="1"/>
</dbReference>
<gene>
    <name evidence="2" type="ORF">SSP24_80510</name>
</gene>
<dbReference type="RefSeq" id="WP_141315895.1">
    <property type="nucleotide sequence ID" value="NZ_BJND01000107.1"/>
</dbReference>
<dbReference type="AlphaFoldDB" id="A0A4Y3VZB7"/>
<dbReference type="EMBL" id="BJND01000107">
    <property type="protein sequence ID" value="GEC10396.1"/>
    <property type="molecule type" value="Genomic_DNA"/>
</dbReference>
<name>A0A4Y3VZB7_9ACTN</name>
<proteinExistence type="predicted"/>
<evidence type="ECO:0000256" key="1">
    <source>
        <dbReference type="SAM" id="MobiDB-lite"/>
    </source>
</evidence>